<feature type="region of interest" description="Disordered" evidence="1">
    <location>
        <begin position="1"/>
        <end position="26"/>
    </location>
</feature>
<dbReference type="KEGG" id="mpt:Mpe_B0161"/>
<evidence type="ECO:0000313" key="2">
    <source>
        <dbReference type="EMBL" id="ABM96939.1"/>
    </source>
</evidence>
<dbReference type="AlphaFoldDB" id="A2SN00"/>
<feature type="compositionally biased region" description="Polar residues" evidence="1">
    <location>
        <begin position="15"/>
        <end position="26"/>
    </location>
</feature>
<evidence type="ECO:0000256" key="1">
    <source>
        <dbReference type="SAM" id="MobiDB-lite"/>
    </source>
</evidence>
<gene>
    <name evidence="2" type="ordered locus">Mpe_B0161</name>
</gene>
<geneLocation type="plasmid" evidence="2 3">
    <name>RPME01</name>
</geneLocation>
<name>A2SN00_METPP</name>
<organism evidence="2 3">
    <name type="scientific">Methylibium petroleiphilum (strain ATCC BAA-1232 / LMG 22953 / PM1)</name>
    <dbReference type="NCBI Taxonomy" id="420662"/>
    <lineage>
        <taxon>Bacteria</taxon>
        <taxon>Pseudomonadati</taxon>
        <taxon>Pseudomonadota</taxon>
        <taxon>Betaproteobacteria</taxon>
        <taxon>Burkholderiales</taxon>
        <taxon>Sphaerotilaceae</taxon>
        <taxon>Methylibium</taxon>
    </lineage>
</organism>
<accession>A2SN00</accession>
<keyword evidence="2" id="KW-0614">Plasmid</keyword>
<feature type="compositionally biased region" description="Basic and acidic residues" evidence="1">
    <location>
        <begin position="1"/>
        <end position="12"/>
    </location>
</feature>
<protein>
    <submittedName>
        <fullName evidence="2">Uncharacterized protein</fullName>
    </submittedName>
</protein>
<dbReference type="HOGENOM" id="CLU_745303_0_0_4"/>
<proteinExistence type="predicted"/>
<dbReference type="Proteomes" id="UP000000366">
    <property type="component" value="Plasmid RPME01"/>
</dbReference>
<evidence type="ECO:0000313" key="3">
    <source>
        <dbReference type="Proteomes" id="UP000000366"/>
    </source>
</evidence>
<dbReference type="EMBL" id="CP000556">
    <property type="protein sequence ID" value="ABM96939.1"/>
    <property type="molecule type" value="Genomic_DNA"/>
</dbReference>
<sequence>MYDSTNRLERVPHNRINTQHPNQDQSRMNRTINRFAAVAAVALAAFSPASHAQLLGIFNGVTSMVNQATGKIGNKLTGGESAKDLQAERDKFFAQFEQQSAGMDPAAKVQLRGTMEKSWGMAENALLMSNAQAQAAKDAPLVDFKKVAADSMGGFATQVGMNSVFGGAGLGDVLSSATMDGVINGMGGQSGSAQAMASRAGSPGLLGTADVGSAVSSGVTAGATRAAAGTVTNSVSSAVGGFMGKLGFGGPREFEATDAVHPLTFFGKHPGELDAKDLYRENGFLGWKRIDASADLGAEAYAPITGQGPAKASVFNFDKATGKVIVAFRVLAVAPTDFSKVIEAYSKQLGAQPRYASTGSVLRAVWESGVFVAADSTKISAGWSHLVPQAYAAAGTPVAAN</sequence>
<keyword evidence="3" id="KW-1185">Reference proteome</keyword>
<reference evidence="2 3" key="1">
    <citation type="journal article" date="2007" name="J. Bacteriol.">
        <title>Whole-genome analysis of the methyl tert-butyl ether-degrading beta-proteobacterium Methylibium petroleiphilum PM1.</title>
        <authorList>
            <person name="Kane S.R."/>
            <person name="Chakicherla A.Y."/>
            <person name="Chain P.S.G."/>
            <person name="Schmidt R."/>
            <person name="Shin M.W."/>
            <person name="Legler T.C."/>
            <person name="Scow K.M."/>
            <person name="Larimer F.W."/>
            <person name="Lucas S.M."/>
            <person name="Richardson P.M."/>
            <person name="Hristova K.R."/>
        </authorList>
    </citation>
    <scope>NUCLEOTIDE SEQUENCE [LARGE SCALE GENOMIC DNA]</scope>
    <source>
        <strain evidence="3">ATCC BAA-1232 / LMG 22953 / PM1</strain>
        <plasmid evidence="2 3">RPME01</plasmid>
    </source>
</reference>